<dbReference type="EMBL" id="RCMG01000707">
    <property type="protein sequence ID" value="KAG2850196.1"/>
    <property type="molecule type" value="Genomic_DNA"/>
</dbReference>
<dbReference type="EMBL" id="RCMI01000772">
    <property type="protein sequence ID" value="KAG2898145.1"/>
    <property type="molecule type" value="Genomic_DNA"/>
</dbReference>
<feature type="compositionally biased region" description="Polar residues" evidence="1">
    <location>
        <begin position="1"/>
        <end position="11"/>
    </location>
</feature>
<gene>
    <name evidence="7" type="ORF">PC110_g17693</name>
    <name evidence="2" type="ORF">PC113_g16993</name>
    <name evidence="3" type="ORF">PC115_g16923</name>
    <name evidence="4" type="ORF">PC117_g20257</name>
    <name evidence="5" type="ORF">PC118_g17210</name>
    <name evidence="6" type="ORF">PC129_g16198</name>
</gene>
<accession>A0A329RRV2</accession>
<dbReference type="VEuPathDB" id="FungiDB:PC110_g17693"/>
<evidence type="ECO:0000313" key="2">
    <source>
        <dbReference type="EMBL" id="KAG2850196.1"/>
    </source>
</evidence>
<dbReference type="Proteomes" id="UP000774804">
    <property type="component" value="Unassembled WGS sequence"/>
</dbReference>
<evidence type="ECO:0000313" key="4">
    <source>
        <dbReference type="EMBL" id="KAG2907204.1"/>
    </source>
</evidence>
<dbReference type="Proteomes" id="UP000760860">
    <property type="component" value="Unassembled WGS sequence"/>
</dbReference>
<dbReference type="OrthoDB" id="10321528at2759"/>
<evidence type="ECO:0000313" key="7">
    <source>
        <dbReference type="EMBL" id="RAW25898.1"/>
    </source>
</evidence>
<evidence type="ECO:0000313" key="6">
    <source>
        <dbReference type="EMBL" id="KAG3212853.1"/>
    </source>
</evidence>
<reference evidence="7 8" key="1">
    <citation type="submission" date="2018-01" db="EMBL/GenBank/DDBJ databases">
        <title>Draft genome of the strawberry crown rot pathogen Phytophthora cactorum.</title>
        <authorList>
            <person name="Armitage A.D."/>
            <person name="Lysoe E."/>
            <person name="Nellist C.F."/>
            <person name="Harrison R.J."/>
            <person name="Brurberg M.B."/>
        </authorList>
    </citation>
    <scope>NUCLEOTIDE SEQUENCE [LARGE SCALE GENOMIC DNA]</scope>
    <source>
        <strain evidence="7 8">10300</strain>
    </source>
</reference>
<proteinExistence type="predicted"/>
<evidence type="ECO:0000256" key="1">
    <source>
        <dbReference type="SAM" id="MobiDB-lite"/>
    </source>
</evidence>
<dbReference type="Proteomes" id="UP000736787">
    <property type="component" value="Unassembled WGS sequence"/>
</dbReference>
<organism evidence="7 8">
    <name type="scientific">Phytophthora cactorum</name>
    <dbReference type="NCBI Taxonomy" id="29920"/>
    <lineage>
        <taxon>Eukaryota</taxon>
        <taxon>Sar</taxon>
        <taxon>Stramenopiles</taxon>
        <taxon>Oomycota</taxon>
        <taxon>Peronosporomycetes</taxon>
        <taxon>Peronosporales</taxon>
        <taxon>Peronosporaceae</taxon>
        <taxon>Phytophthora</taxon>
    </lineage>
</organism>
<evidence type="ECO:0000313" key="5">
    <source>
        <dbReference type="EMBL" id="KAG2969839.1"/>
    </source>
</evidence>
<dbReference type="EMBL" id="RCMV01000792">
    <property type="protein sequence ID" value="KAG3212853.1"/>
    <property type="molecule type" value="Genomic_DNA"/>
</dbReference>
<comment type="caution">
    <text evidence="7">The sequence shown here is derived from an EMBL/GenBank/DDBJ whole genome shotgun (WGS) entry which is preliminary data.</text>
</comment>
<dbReference type="EMBL" id="RCML01000764">
    <property type="protein sequence ID" value="KAG2969839.1"/>
    <property type="molecule type" value="Genomic_DNA"/>
</dbReference>
<dbReference type="AlphaFoldDB" id="A0A329RRV2"/>
<reference evidence="2" key="2">
    <citation type="submission" date="2018-10" db="EMBL/GenBank/DDBJ databases">
        <title>Effector identification in a new, highly contiguous assembly of the strawberry crown rot pathogen Phytophthora cactorum.</title>
        <authorList>
            <person name="Armitage A.D."/>
            <person name="Nellist C.F."/>
            <person name="Bates H."/>
            <person name="Vickerstaff R.J."/>
            <person name="Harrison R.J."/>
        </authorList>
    </citation>
    <scope>NUCLEOTIDE SEQUENCE</scope>
    <source>
        <strain evidence="2">15-7</strain>
        <strain evidence="3">4032</strain>
        <strain evidence="4">4040</strain>
        <strain evidence="5">P415</strain>
        <strain evidence="6">P421</strain>
    </source>
</reference>
<sequence>MTTLRLKSKSPQTREVEAGKKKAKPRKKLDCETNESDDSKHDAVTSTKRPATSMVAGIRQQPTTGGQATEMESMALQRQQQQPSTTGRMTGTMADVTVLATTMTQQPSQSEVEQSVNVAMVTTSAEMRAMAVSLQKLTSVVAVSSG</sequence>
<feature type="region of interest" description="Disordered" evidence="1">
    <location>
        <begin position="1"/>
        <end position="54"/>
    </location>
</feature>
<dbReference type="Proteomes" id="UP000735874">
    <property type="component" value="Unassembled WGS sequence"/>
</dbReference>
<evidence type="ECO:0000313" key="3">
    <source>
        <dbReference type="EMBL" id="KAG2898145.1"/>
    </source>
</evidence>
<protein>
    <submittedName>
        <fullName evidence="7">Uncharacterized protein</fullName>
    </submittedName>
</protein>
<dbReference type="Proteomes" id="UP000251314">
    <property type="component" value="Unassembled WGS sequence"/>
</dbReference>
<dbReference type="EMBL" id="RCMK01000933">
    <property type="protein sequence ID" value="KAG2907204.1"/>
    <property type="molecule type" value="Genomic_DNA"/>
</dbReference>
<keyword evidence="8" id="KW-1185">Reference proteome</keyword>
<evidence type="ECO:0000313" key="8">
    <source>
        <dbReference type="Proteomes" id="UP000251314"/>
    </source>
</evidence>
<dbReference type="Proteomes" id="UP000697107">
    <property type="component" value="Unassembled WGS sequence"/>
</dbReference>
<dbReference type="EMBL" id="MJFZ01000700">
    <property type="protein sequence ID" value="RAW25898.1"/>
    <property type="molecule type" value="Genomic_DNA"/>
</dbReference>
<name>A0A329RRV2_9STRA</name>